<keyword evidence="2" id="KW-1185">Reference proteome</keyword>
<sequence>MLESWMNSHTSDLTSVKSDFQITGGDLEKKVAEIQTLVSSLSSHLNTSGPSNPMDR</sequence>
<comment type="caution">
    <text evidence="1">The sequence shown here is derived from an EMBL/GenBank/DDBJ whole genome shotgun (WGS) entry which is preliminary data.</text>
</comment>
<reference evidence="1 2" key="1">
    <citation type="submission" date="2023-09" db="EMBL/GenBank/DDBJ databases">
        <authorList>
            <person name="Wang M."/>
        </authorList>
    </citation>
    <scope>NUCLEOTIDE SEQUENCE [LARGE SCALE GENOMIC DNA]</scope>
    <source>
        <strain evidence="1">GT-2023</strain>
        <tissue evidence="1">Liver</tissue>
    </source>
</reference>
<name>A0ABR3N9J8_9TELE</name>
<evidence type="ECO:0000313" key="2">
    <source>
        <dbReference type="Proteomes" id="UP001558613"/>
    </source>
</evidence>
<gene>
    <name evidence="1" type="ORF">QQF64_026442</name>
</gene>
<dbReference type="EMBL" id="JAYMGO010000005">
    <property type="protein sequence ID" value="KAL1273628.1"/>
    <property type="molecule type" value="Genomic_DNA"/>
</dbReference>
<organism evidence="1 2">
    <name type="scientific">Cirrhinus molitorella</name>
    <name type="common">mud carp</name>
    <dbReference type="NCBI Taxonomy" id="172907"/>
    <lineage>
        <taxon>Eukaryota</taxon>
        <taxon>Metazoa</taxon>
        <taxon>Chordata</taxon>
        <taxon>Craniata</taxon>
        <taxon>Vertebrata</taxon>
        <taxon>Euteleostomi</taxon>
        <taxon>Actinopterygii</taxon>
        <taxon>Neopterygii</taxon>
        <taxon>Teleostei</taxon>
        <taxon>Ostariophysi</taxon>
        <taxon>Cypriniformes</taxon>
        <taxon>Cyprinidae</taxon>
        <taxon>Labeoninae</taxon>
        <taxon>Labeonini</taxon>
        <taxon>Cirrhinus</taxon>
    </lineage>
</organism>
<feature type="non-terminal residue" evidence="1">
    <location>
        <position position="56"/>
    </location>
</feature>
<dbReference type="Proteomes" id="UP001558613">
    <property type="component" value="Unassembled WGS sequence"/>
</dbReference>
<protein>
    <submittedName>
        <fullName evidence="1">Uncharacterized protein</fullName>
    </submittedName>
</protein>
<accession>A0ABR3N9J8</accession>
<evidence type="ECO:0000313" key="1">
    <source>
        <dbReference type="EMBL" id="KAL1273628.1"/>
    </source>
</evidence>
<proteinExistence type="predicted"/>